<dbReference type="AlphaFoldDB" id="A0A7C1SMM2"/>
<keyword evidence="1" id="KW-0479">Metal-binding</keyword>
<dbReference type="GO" id="GO:0043546">
    <property type="term" value="F:molybdopterin cofactor binding"/>
    <property type="evidence" value="ECO:0007669"/>
    <property type="project" value="InterPro"/>
</dbReference>
<dbReference type="SUPFAM" id="SSF50692">
    <property type="entry name" value="ADC-like"/>
    <property type="match status" value="1"/>
</dbReference>
<comment type="caution">
    <text evidence="7">The sequence shown here is derived from an EMBL/GenBank/DDBJ whole genome shotgun (WGS) entry which is preliminary data.</text>
</comment>
<keyword evidence="2" id="KW-0560">Oxidoreductase</keyword>
<protein>
    <submittedName>
        <fullName evidence="7">Formylmethanofuran dehydrogenase subunit B</fullName>
    </submittedName>
</protein>
<dbReference type="InterPro" id="IPR006657">
    <property type="entry name" value="MoPterin_dinucl-bd_dom"/>
</dbReference>
<evidence type="ECO:0000259" key="6">
    <source>
        <dbReference type="Pfam" id="PF01568"/>
    </source>
</evidence>
<dbReference type="GO" id="GO:0046872">
    <property type="term" value="F:metal ion binding"/>
    <property type="evidence" value="ECO:0007669"/>
    <property type="project" value="UniProtKB-KW"/>
</dbReference>
<sequence>MLNRAERVSGEGGLAVGAAGAKGRVQFVLNTGRSLMQGISMEGESKWSRKYFDAVAIVEMNPSDASALGVEDRVKIYNEHGAVILRVKRSDRVPAGQVFVPMGPWANVLTDPNTDATGMPRLKGVEVFVEPTDEPLTTLADVLKLLGAKHLEVYMGDVLLKTGERKVVENAVCPLCGELCDHLIVEVDGNKILRVTGGCAISSAKFLNYHRHRILKPYIREQGKLVEVDLDKALDKAADILVSSKLPLIFGLSSTDVEANKYAIELAELIHGVVDNTSVFCHGPTALAVQEVGTARCTLGVAVNLADLVVFWGCNPLEAHANHFVRVVLREGRFVKGRKERKVVVIDTRRTPTADQADLFIEVEPGRDYELLTALRMAVRDLDIEAPLVAGVPREKVVELAEIMRTAKYGVIFFGLGLTMTGAKYRNIVALIKLAHELNEWTKFSIVPMRGHYNVAGANQVSLWTTGYPYAVSYARGFPKMIVGVTSATDLLANGDVDSALVIASDPVAHLPRRAVEHLAKIPVVVIDAKWSLTSAFADVILPGAYVGIECEGAAYRMDDVPIRLKKVVDPPPGVLCDSEVLRMLVDRVKAKMGCGA</sequence>
<keyword evidence="4" id="KW-0411">Iron-sulfur</keyword>
<dbReference type="Gene3D" id="2.40.40.20">
    <property type="match status" value="1"/>
</dbReference>
<gene>
    <name evidence="7" type="ORF">ENP77_01495</name>
</gene>
<accession>A0A7C1SMM2</accession>
<feature type="domain" description="Molybdopterin dinucleotide-binding" evidence="6">
    <location>
        <begin position="27"/>
        <end position="125"/>
    </location>
</feature>
<evidence type="ECO:0000259" key="5">
    <source>
        <dbReference type="Pfam" id="PF00384"/>
    </source>
</evidence>
<evidence type="ECO:0000256" key="4">
    <source>
        <dbReference type="ARBA" id="ARBA00023014"/>
    </source>
</evidence>
<dbReference type="CDD" id="cd02761">
    <property type="entry name" value="MopB_FmdB-FwdB"/>
    <property type="match status" value="1"/>
</dbReference>
<evidence type="ECO:0000256" key="3">
    <source>
        <dbReference type="ARBA" id="ARBA00023004"/>
    </source>
</evidence>
<dbReference type="GO" id="GO:0051536">
    <property type="term" value="F:iron-sulfur cluster binding"/>
    <property type="evidence" value="ECO:0007669"/>
    <property type="project" value="UniProtKB-KW"/>
</dbReference>
<reference evidence="7" key="1">
    <citation type="journal article" date="2020" name="mSystems">
        <title>Genome- and Community-Level Interaction Insights into Carbon Utilization and Element Cycling Functions of Hydrothermarchaeota in Hydrothermal Sediment.</title>
        <authorList>
            <person name="Zhou Z."/>
            <person name="Liu Y."/>
            <person name="Xu W."/>
            <person name="Pan J."/>
            <person name="Luo Z.H."/>
            <person name="Li M."/>
        </authorList>
    </citation>
    <scope>NUCLEOTIDE SEQUENCE [LARGE SCALE GENOMIC DNA]</scope>
    <source>
        <strain evidence="7">SpSt-25</strain>
    </source>
</reference>
<dbReference type="GO" id="GO:0018493">
    <property type="term" value="F:formylmethanofuran dehydrogenase activity"/>
    <property type="evidence" value="ECO:0007669"/>
    <property type="project" value="InterPro"/>
</dbReference>
<dbReference type="Gene3D" id="3.40.228.10">
    <property type="entry name" value="Dimethylsulfoxide Reductase, domain 2"/>
    <property type="match status" value="2"/>
</dbReference>
<dbReference type="InterPro" id="IPR009010">
    <property type="entry name" value="Asp_de-COase-like_dom_sf"/>
</dbReference>
<dbReference type="GO" id="GO:0015948">
    <property type="term" value="P:methanogenesis"/>
    <property type="evidence" value="ECO:0007669"/>
    <property type="project" value="InterPro"/>
</dbReference>
<dbReference type="Gene3D" id="3.40.50.740">
    <property type="match status" value="2"/>
</dbReference>
<proteinExistence type="predicted"/>
<dbReference type="SUPFAM" id="SSF53706">
    <property type="entry name" value="Formate dehydrogenase/DMSO reductase, domains 1-3"/>
    <property type="match status" value="1"/>
</dbReference>
<dbReference type="EMBL" id="DSKP01000053">
    <property type="protein sequence ID" value="HEB48456.1"/>
    <property type="molecule type" value="Genomic_DNA"/>
</dbReference>
<dbReference type="NCBIfam" id="TIGR03129">
    <property type="entry name" value="one_C_dehyd_B"/>
    <property type="match status" value="1"/>
</dbReference>
<dbReference type="InterPro" id="IPR006656">
    <property type="entry name" value="Mopterin_OxRdtase"/>
</dbReference>
<evidence type="ECO:0000313" key="7">
    <source>
        <dbReference type="EMBL" id="HEB48456.1"/>
    </source>
</evidence>
<feature type="domain" description="Molybdopterin oxidoreductase" evidence="5">
    <location>
        <begin position="213"/>
        <end position="585"/>
    </location>
</feature>
<dbReference type="GO" id="GO:0016020">
    <property type="term" value="C:membrane"/>
    <property type="evidence" value="ECO:0007669"/>
    <property type="project" value="TreeGrafter"/>
</dbReference>
<evidence type="ECO:0000256" key="2">
    <source>
        <dbReference type="ARBA" id="ARBA00023002"/>
    </source>
</evidence>
<keyword evidence="3" id="KW-0408">Iron</keyword>
<dbReference type="InterPro" id="IPR016457">
    <property type="entry name" value="Formylmethanofuran_DH_bsu"/>
</dbReference>
<dbReference type="PANTHER" id="PTHR43105:SF14">
    <property type="entry name" value="FORMATE DEHYDROGENASE H"/>
    <property type="match status" value="1"/>
</dbReference>
<dbReference type="PANTHER" id="PTHR43105">
    <property type="entry name" value="RESPIRATORY NITRATE REDUCTASE"/>
    <property type="match status" value="1"/>
</dbReference>
<name>A0A7C1SMM2_THEPE</name>
<evidence type="ECO:0000256" key="1">
    <source>
        <dbReference type="ARBA" id="ARBA00022723"/>
    </source>
</evidence>
<dbReference type="Pfam" id="PF01568">
    <property type="entry name" value="Molydop_binding"/>
    <property type="match status" value="1"/>
</dbReference>
<dbReference type="Pfam" id="PF00384">
    <property type="entry name" value="Molybdopterin"/>
    <property type="match status" value="1"/>
</dbReference>
<dbReference type="InterPro" id="IPR050123">
    <property type="entry name" value="Prok_molybdopt-oxidoreductase"/>
</dbReference>
<organism evidence="7">
    <name type="scientific">Thermofilum pendens</name>
    <dbReference type="NCBI Taxonomy" id="2269"/>
    <lineage>
        <taxon>Archaea</taxon>
        <taxon>Thermoproteota</taxon>
        <taxon>Thermoprotei</taxon>
        <taxon>Thermofilales</taxon>
        <taxon>Thermofilaceae</taxon>
        <taxon>Thermofilum</taxon>
    </lineage>
</organism>